<feature type="transmembrane region" description="Helical" evidence="6">
    <location>
        <begin position="102"/>
        <end position="121"/>
    </location>
</feature>
<proteinExistence type="inferred from homology"/>
<evidence type="ECO:0000256" key="7">
    <source>
        <dbReference type="SAM" id="SignalP"/>
    </source>
</evidence>
<evidence type="ECO:0000256" key="4">
    <source>
        <dbReference type="ARBA" id="ARBA00022989"/>
    </source>
</evidence>
<feature type="transmembrane region" description="Helical" evidence="6">
    <location>
        <begin position="291"/>
        <end position="314"/>
    </location>
</feature>
<dbReference type="AlphaFoldDB" id="A0A0K2THZ0"/>
<evidence type="ECO:0000259" key="8">
    <source>
        <dbReference type="PROSITE" id="PS50262"/>
    </source>
</evidence>
<evidence type="ECO:0000313" key="9">
    <source>
        <dbReference type="EMBL" id="CDW25410.1"/>
    </source>
</evidence>
<feature type="signal peptide" evidence="7">
    <location>
        <begin position="1"/>
        <end position="21"/>
    </location>
</feature>
<reference evidence="9" key="1">
    <citation type="submission" date="2014-05" db="EMBL/GenBank/DDBJ databases">
        <authorList>
            <person name="Chronopoulou M."/>
        </authorList>
    </citation>
    <scope>NUCLEOTIDE SEQUENCE</scope>
    <source>
        <tissue evidence="9">Whole organism</tissue>
    </source>
</reference>
<evidence type="ECO:0000256" key="6">
    <source>
        <dbReference type="SAM" id="Phobius"/>
    </source>
</evidence>
<feature type="transmembrane region" description="Helical" evidence="6">
    <location>
        <begin position="183"/>
        <end position="203"/>
    </location>
</feature>
<dbReference type="OrthoDB" id="6362912at2759"/>
<evidence type="ECO:0000256" key="1">
    <source>
        <dbReference type="ARBA" id="ARBA00004370"/>
    </source>
</evidence>
<feature type="domain" description="G-protein coupled receptors family 1 profile" evidence="8">
    <location>
        <begin position="82"/>
        <end position="327"/>
    </location>
</feature>
<evidence type="ECO:0000256" key="2">
    <source>
        <dbReference type="ARBA" id="ARBA00010663"/>
    </source>
</evidence>
<dbReference type="Gene3D" id="1.20.1070.10">
    <property type="entry name" value="Rhodopsin 7-helix transmembrane proteins"/>
    <property type="match status" value="1"/>
</dbReference>
<dbReference type="SUPFAM" id="SSF81321">
    <property type="entry name" value="Family A G protein-coupled receptor-like"/>
    <property type="match status" value="1"/>
</dbReference>
<dbReference type="EMBL" id="HACA01008049">
    <property type="protein sequence ID" value="CDW25410.1"/>
    <property type="molecule type" value="Transcribed_RNA"/>
</dbReference>
<dbReference type="PANTHER" id="PTHR46641">
    <property type="entry name" value="FMRFAMIDE RECEPTOR-RELATED"/>
    <property type="match status" value="1"/>
</dbReference>
<keyword evidence="7" id="KW-0732">Signal</keyword>
<dbReference type="InterPro" id="IPR017452">
    <property type="entry name" value="GPCR_Rhodpsn_7TM"/>
</dbReference>
<comment type="similarity">
    <text evidence="2">Belongs to the G-protein coupled receptor 1 family.</text>
</comment>
<protein>
    <recommendedName>
        <fullName evidence="8">G-protein coupled receptors family 1 profile domain-containing protein</fullName>
    </recommendedName>
</protein>
<feature type="chain" id="PRO_5005487768" description="G-protein coupled receptors family 1 profile domain-containing protein" evidence="7">
    <location>
        <begin position="22"/>
        <end position="327"/>
    </location>
</feature>
<comment type="subcellular location">
    <subcellularLocation>
        <location evidence="1">Membrane</location>
    </subcellularLocation>
</comment>
<sequence length="327" mass="38134">MLDNIWVCLILLCVYFHSSESFANNTIDVNGTITNQQTSKDIPLRKNNCGVWNETVEEYVDTCSFWMEGVVLTVTGLIGIFGNALSVYILSKPDMYNSFNQLLITLSCLDTGFIFFALLDYSMARAYKWRTSFYILLFPYFVYPFHQISFCASIFVTIALAYERYNAVCHPLHYRNITARYSVRRRTLGYLLPVCLASFLMNIPKFMETKLVWKSVQSEDSNSTFTIIDYAVTDLRNDPNYIRFYINWTWLIMTCLIPIGSLVYFNSRIFRGIQMTHERTRKKNKQRAGEMNMAAILLCIVFLFMICHVLRILLNVNEIFMLDDIIS</sequence>
<dbReference type="Pfam" id="PF00001">
    <property type="entry name" value="7tm_1"/>
    <property type="match status" value="1"/>
</dbReference>
<keyword evidence="4 6" id="KW-1133">Transmembrane helix</keyword>
<dbReference type="GO" id="GO:0004930">
    <property type="term" value="F:G protein-coupled receptor activity"/>
    <property type="evidence" value="ECO:0007669"/>
    <property type="project" value="InterPro"/>
</dbReference>
<feature type="transmembrane region" description="Helical" evidence="6">
    <location>
        <begin position="245"/>
        <end position="265"/>
    </location>
</feature>
<dbReference type="PROSITE" id="PS50262">
    <property type="entry name" value="G_PROTEIN_RECEP_F1_2"/>
    <property type="match status" value="1"/>
</dbReference>
<organism evidence="9">
    <name type="scientific">Lepeophtheirus salmonis</name>
    <name type="common">Salmon louse</name>
    <name type="synonym">Caligus salmonis</name>
    <dbReference type="NCBI Taxonomy" id="72036"/>
    <lineage>
        <taxon>Eukaryota</taxon>
        <taxon>Metazoa</taxon>
        <taxon>Ecdysozoa</taxon>
        <taxon>Arthropoda</taxon>
        <taxon>Crustacea</taxon>
        <taxon>Multicrustacea</taxon>
        <taxon>Hexanauplia</taxon>
        <taxon>Copepoda</taxon>
        <taxon>Siphonostomatoida</taxon>
        <taxon>Caligidae</taxon>
        <taxon>Lepeophtheirus</taxon>
    </lineage>
</organism>
<dbReference type="InterPro" id="IPR052954">
    <property type="entry name" value="GPCR-Ligand_Int"/>
</dbReference>
<keyword evidence="5 6" id="KW-0472">Membrane</keyword>
<dbReference type="PANTHER" id="PTHR46641:SF2">
    <property type="entry name" value="FMRFAMIDE RECEPTOR"/>
    <property type="match status" value="1"/>
</dbReference>
<dbReference type="CDD" id="cd14978">
    <property type="entry name" value="7tmA_FMRFamide_R-like"/>
    <property type="match status" value="1"/>
</dbReference>
<name>A0A0K2THZ0_LEPSM</name>
<feature type="transmembrane region" description="Helical" evidence="6">
    <location>
        <begin position="69"/>
        <end position="90"/>
    </location>
</feature>
<dbReference type="GO" id="GO:0016020">
    <property type="term" value="C:membrane"/>
    <property type="evidence" value="ECO:0007669"/>
    <property type="project" value="UniProtKB-SubCell"/>
</dbReference>
<evidence type="ECO:0000256" key="3">
    <source>
        <dbReference type="ARBA" id="ARBA00022692"/>
    </source>
</evidence>
<dbReference type="PRINTS" id="PR00237">
    <property type="entry name" value="GPCRRHODOPSN"/>
</dbReference>
<feature type="non-terminal residue" evidence="9">
    <location>
        <position position="327"/>
    </location>
</feature>
<keyword evidence="3 6" id="KW-0812">Transmembrane</keyword>
<evidence type="ECO:0000256" key="5">
    <source>
        <dbReference type="ARBA" id="ARBA00023136"/>
    </source>
</evidence>
<accession>A0A0K2THZ0</accession>
<dbReference type="InterPro" id="IPR000276">
    <property type="entry name" value="GPCR_Rhodpsn"/>
</dbReference>
<gene>
    <name evidence="9" type="primary">GPRNNA1</name>
</gene>
<feature type="transmembrane region" description="Helical" evidence="6">
    <location>
        <begin position="141"/>
        <end position="162"/>
    </location>
</feature>